<accession>A0A1I1YW86</accession>
<gene>
    <name evidence="2" type="ORF">SAMN04487819_109215</name>
</gene>
<keyword evidence="3" id="KW-1185">Reference proteome</keyword>
<sequence>MLRLFRRCRRCSDPPVSPVTPPANSVHREQRLAGKDRRELVLAELARLCPAYTAGGPFRPVLHLHTPVGELLCRIEHHQRNQLDRLLTTPYASHRPPEWSADEIERVVIQLRRLAELDHLDD</sequence>
<protein>
    <submittedName>
        <fullName evidence="2">Uncharacterized protein</fullName>
    </submittedName>
</protein>
<organism evidence="2 3">
    <name type="scientific">Actinopolyspora alba</name>
    <dbReference type="NCBI Taxonomy" id="673379"/>
    <lineage>
        <taxon>Bacteria</taxon>
        <taxon>Bacillati</taxon>
        <taxon>Actinomycetota</taxon>
        <taxon>Actinomycetes</taxon>
        <taxon>Actinopolysporales</taxon>
        <taxon>Actinopolysporaceae</taxon>
        <taxon>Actinopolyspora</taxon>
        <taxon>Actinopolyspora alba group</taxon>
    </lineage>
</organism>
<proteinExistence type="predicted"/>
<name>A0A1I1YW86_9ACTN</name>
<evidence type="ECO:0000256" key="1">
    <source>
        <dbReference type="SAM" id="MobiDB-lite"/>
    </source>
</evidence>
<evidence type="ECO:0000313" key="2">
    <source>
        <dbReference type="EMBL" id="SFE22413.1"/>
    </source>
</evidence>
<dbReference type="AlphaFoldDB" id="A0A1I1YW86"/>
<dbReference type="EMBL" id="FOMZ01000009">
    <property type="protein sequence ID" value="SFE22413.1"/>
    <property type="molecule type" value="Genomic_DNA"/>
</dbReference>
<dbReference type="Proteomes" id="UP000198716">
    <property type="component" value="Unassembled WGS sequence"/>
</dbReference>
<reference evidence="3" key="1">
    <citation type="submission" date="2016-10" db="EMBL/GenBank/DDBJ databases">
        <authorList>
            <person name="Varghese N."/>
            <person name="Submissions S."/>
        </authorList>
    </citation>
    <scope>NUCLEOTIDE SEQUENCE [LARGE SCALE GENOMIC DNA]</scope>
    <source>
        <strain evidence="3">DSM 45004</strain>
    </source>
</reference>
<feature type="region of interest" description="Disordered" evidence="1">
    <location>
        <begin position="12"/>
        <end position="31"/>
    </location>
</feature>
<evidence type="ECO:0000313" key="3">
    <source>
        <dbReference type="Proteomes" id="UP000198716"/>
    </source>
</evidence>